<keyword evidence="6" id="KW-0915">Sodium</keyword>
<feature type="transmembrane region" description="Helical" evidence="11">
    <location>
        <begin position="96"/>
        <end position="121"/>
    </location>
</feature>
<keyword evidence="5 11" id="KW-1133">Transmembrane helix</keyword>
<dbReference type="GO" id="GO:0006814">
    <property type="term" value="P:sodium ion transport"/>
    <property type="evidence" value="ECO:0007669"/>
    <property type="project" value="UniProtKB-KW"/>
</dbReference>
<evidence type="ECO:0000259" key="12">
    <source>
        <dbReference type="Pfam" id="PF00999"/>
    </source>
</evidence>
<dbReference type="GO" id="GO:0016020">
    <property type="term" value="C:membrane"/>
    <property type="evidence" value="ECO:0007669"/>
    <property type="project" value="UniProtKB-SubCell"/>
</dbReference>
<keyword evidence="4 11" id="KW-0812">Transmembrane</keyword>
<accession>A0A072P0Z7</accession>
<evidence type="ECO:0000313" key="13">
    <source>
        <dbReference type="EMBL" id="KEF53526.1"/>
    </source>
</evidence>
<dbReference type="InterPro" id="IPR038770">
    <property type="entry name" value="Na+/solute_symporter_sf"/>
</dbReference>
<dbReference type="InterPro" id="IPR006153">
    <property type="entry name" value="Cation/H_exchanger_TM"/>
</dbReference>
<feature type="transmembrane region" description="Helical" evidence="11">
    <location>
        <begin position="35"/>
        <end position="54"/>
    </location>
</feature>
<name>A0A072P0Z7_9EURO</name>
<dbReference type="HOGENOM" id="CLU_024407_1_0_1"/>
<feature type="transmembrane region" description="Helical" evidence="11">
    <location>
        <begin position="12"/>
        <end position="28"/>
    </location>
</feature>
<dbReference type="GeneID" id="25285405"/>
<dbReference type="VEuPathDB" id="FungiDB:A1O9_10501"/>
<sequence length="572" mass="60989">MSEAALSYHEPGIILILVQSSFLIVLNVAGATVDYYLYCGLIAQVLLGMGWGAPGAALLSNDFQEVATQLGYLGLIAIIFEGGLSTSVKAVQQNLILSICVALTGILLPVGFSYSLCALASASNLQAFAAGAALCSTSLGTTFNLLKTTDMTSTRLGVVLTSAAMLDDVVGLIMVQVISNLGSGPNSFKAISVVRPVFVSFGFAVVLILICKYACKPIMNHISMPQMARSLLAKPVAYFLGCTVFLLALITSASYAGTSVLFAAYLAGASISWLDANQTRSKNHPGENLNVRQQPPDNPTAAFKKGKLVPDVNKQGRSEREEDVDEVKEVSNEQLPSADFQQPPARQEPTPPPEGAEPETTTNPGILPGSVELHSLKRGQVENSSRSLRMYNDYYAPSVERLLKPFFFASIGFSIPITKMCRGPVLWRGVTYAIIMAFGKLSCGLWLLRLSKLSNNPSGTTEKKRTAVSVMRPISMYPASILGSAMIARGEIGFLISALAATNGIFNGENKDADAPANESEIFLVVTWGILLCTVAGPLALGLLMRRVRRLQQKGPGPDGGKEDPLGIWAVD</sequence>
<evidence type="ECO:0000256" key="5">
    <source>
        <dbReference type="ARBA" id="ARBA00022989"/>
    </source>
</evidence>
<protein>
    <recommendedName>
        <fullName evidence="12">Cation/H+ exchanger transmembrane domain-containing protein</fullName>
    </recommendedName>
</protein>
<keyword evidence="14" id="KW-1185">Reference proteome</keyword>
<feature type="transmembrane region" description="Helical" evidence="11">
    <location>
        <begin position="158"/>
        <end position="178"/>
    </location>
</feature>
<keyword evidence="8 11" id="KW-0472">Membrane</keyword>
<feature type="transmembrane region" description="Helical" evidence="11">
    <location>
        <begin position="231"/>
        <end position="250"/>
    </location>
</feature>
<feature type="transmembrane region" description="Helical" evidence="11">
    <location>
        <begin position="522"/>
        <end position="544"/>
    </location>
</feature>
<evidence type="ECO:0000256" key="3">
    <source>
        <dbReference type="ARBA" id="ARBA00022449"/>
    </source>
</evidence>
<dbReference type="EMBL" id="AMGV01000013">
    <property type="protein sequence ID" value="KEF53526.1"/>
    <property type="molecule type" value="Genomic_DNA"/>
</dbReference>
<evidence type="ECO:0000256" key="10">
    <source>
        <dbReference type="SAM" id="MobiDB-lite"/>
    </source>
</evidence>
<dbReference type="PANTHER" id="PTHR43562">
    <property type="entry name" value="NAPA-TYPE SODIUM/HYDROGEN ANTIPORTER"/>
    <property type="match status" value="1"/>
</dbReference>
<keyword evidence="2" id="KW-0813">Transport</keyword>
<evidence type="ECO:0000256" key="4">
    <source>
        <dbReference type="ARBA" id="ARBA00022692"/>
    </source>
</evidence>
<dbReference type="PANTHER" id="PTHR43562:SF3">
    <property type="entry name" value="SODIUM ION_PROTON EXCHANGER (EUROFUNG)"/>
    <property type="match status" value="1"/>
</dbReference>
<keyword evidence="3" id="KW-0050">Antiport</keyword>
<comment type="caution">
    <text evidence="13">The sequence shown here is derived from an EMBL/GenBank/DDBJ whole genome shotgun (WGS) entry which is preliminary data.</text>
</comment>
<feature type="transmembrane region" description="Helical" evidence="11">
    <location>
        <begin position="256"/>
        <end position="274"/>
    </location>
</feature>
<dbReference type="Gene3D" id="1.20.1530.20">
    <property type="match status" value="2"/>
</dbReference>
<feature type="transmembrane region" description="Helical" evidence="11">
    <location>
        <begin position="430"/>
        <end position="448"/>
    </location>
</feature>
<dbReference type="GO" id="GO:0015297">
    <property type="term" value="F:antiporter activity"/>
    <property type="evidence" value="ECO:0007669"/>
    <property type="project" value="UniProtKB-KW"/>
</dbReference>
<dbReference type="Pfam" id="PF00999">
    <property type="entry name" value="Na_H_Exchanger"/>
    <property type="match status" value="1"/>
</dbReference>
<dbReference type="Proteomes" id="UP000027920">
    <property type="component" value="Unassembled WGS sequence"/>
</dbReference>
<comment type="subcellular location">
    <subcellularLocation>
        <location evidence="1">Membrane</location>
        <topology evidence="1">Multi-pass membrane protein</topology>
    </subcellularLocation>
</comment>
<evidence type="ECO:0000256" key="6">
    <source>
        <dbReference type="ARBA" id="ARBA00023053"/>
    </source>
</evidence>
<feature type="region of interest" description="Disordered" evidence="10">
    <location>
        <begin position="282"/>
        <end position="378"/>
    </location>
</feature>
<feature type="transmembrane region" description="Helical" evidence="11">
    <location>
        <begin position="190"/>
        <end position="210"/>
    </location>
</feature>
<gene>
    <name evidence="13" type="ORF">A1O9_10501</name>
</gene>
<feature type="domain" description="Cation/H+ exchanger transmembrane" evidence="12">
    <location>
        <begin position="41"/>
        <end position="279"/>
    </location>
</feature>
<keyword evidence="9" id="KW-0739">Sodium transport</keyword>
<feature type="transmembrane region" description="Helical" evidence="11">
    <location>
        <begin position="127"/>
        <end position="146"/>
    </location>
</feature>
<dbReference type="OrthoDB" id="1288932at2759"/>
<evidence type="ECO:0000313" key="14">
    <source>
        <dbReference type="Proteomes" id="UP000027920"/>
    </source>
</evidence>
<reference evidence="13 14" key="1">
    <citation type="submission" date="2013-03" db="EMBL/GenBank/DDBJ databases">
        <title>The Genome Sequence of Exophiala aquamarina CBS 119918.</title>
        <authorList>
            <consortium name="The Broad Institute Genomics Platform"/>
            <person name="Cuomo C."/>
            <person name="de Hoog S."/>
            <person name="Gorbushina A."/>
            <person name="Walker B."/>
            <person name="Young S.K."/>
            <person name="Zeng Q."/>
            <person name="Gargeya S."/>
            <person name="Fitzgerald M."/>
            <person name="Haas B."/>
            <person name="Abouelleil A."/>
            <person name="Allen A.W."/>
            <person name="Alvarado L."/>
            <person name="Arachchi H.M."/>
            <person name="Berlin A.M."/>
            <person name="Chapman S.B."/>
            <person name="Gainer-Dewar J."/>
            <person name="Goldberg J."/>
            <person name="Griggs A."/>
            <person name="Gujja S."/>
            <person name="Hansen M."/>
            <person name="Howarth C."/>
            <person name="Imamovic A."/>
            <person name="Ireland A."/>
            <person name="Larimer J."/>
            <person name="McCowan C."/>
            <person name="Murphy C."/>
            <person name="Pearson M."/>
            <person name="Poon T.W."/>
            <person name="Priest M."/>
            <person name="Roberts A."/>
            <person name="Saif S."/>
            <person name="Shea T."/>
            <person name="Sisk P."/>
            <person name="Sykes S."/>
            <person name="Wortman J."/>
            <person name="Nusbaum C."/>
            <person name="Birren B."/>
        </authorList>
    </citation>
    <scope>NUCLEOTIDE SEQUENCE [LARGE SCALE GENOMIC DNA]</scope>
    <source>
        <strain evidence="13 14">CBS 119918</strain>
    </source>
</reference>
<dbReference type="AlphaFoldDB" id="A0A072P0Z7"/>
<dbReference type="RefSeq" id="XP_013256116.1">
    <property type="nucleotide sequence ID" value="XM_013400662.1"/>
</dbReference>
<evidence type="ECO:0000256" key="7">
    <source>
        <dbReference type="ARBA" id="ARBA00023065"/>
    </source>
</evidence>
<evidence type="ECO:0000256" key="2">
    <source>
        <dbReference type="ARBA" id="ARBA00022448"/>
    </source>
</evidence>
<dbReference type="GO" id="GO:1902600">
    <property type="term" value="P:proton transmembrane transport"/>
    <property type="evidence" value="ECO:0007669"/>
    <property type="project" value="InterPro"/>
</dbReference>
<organism evidence="13 14">
    <name type="scientific">Exophiala aquamarina CBS 119918</name>
    <dbReference type="NCBI Taxonomy" id="1182545"/>
    <lineage>
        <taxon>Eukaryota</taxon>
        <taxon>Fungi</taxon>
        <taxon>Dikarya</taxon>
        <taxon>Ascomycota</taxon>
        <taxon>Pezizomycotina</taxon>
        <taxon>Eurotiomycetes</taxon>
        <taxon>Chaetothyriomycetidae</taxon>
        <taxon>Chaetothyriales</taxon>
        <taxon>Herpotrichiellaceae</taxon>
        <taxon>Exophiala</taxon>
    </lineage>
</organism>
<proteinExistence type="predicted"/>
<evidence type="ECO:0000256" key="9">
    <source>
        <dbReference type="ARBA" id="ARBA00023201"/>
    </source>
</evidence>
<evidence type="ECO:0000256" key="1">
    <source>
        <dbReference type="ARBA" id="ARBA00004141"/>
    </source>
</evidence>
<keyword evidence="7" id="KW-0406">Ion transport</keyword>
<evidence type="ECO:0000256" key="11">
    <source>
        <dbReference type="SAM" id="Phobius"/>
    </source>
</evidence>
<evidence type="ECO:0000256" key="8">
    <source>
        <dbReference type="ARBA" id="ARBA00023136"/>
    </source>
</evidence>
<feature type="transmembrane region" description="Helical" evidence="11">
    <location>
        <begin position="66"/>
        <end position="84"/>
    </location>
</feature>